<keyword evidence="2" id="KW-1003">Cell membrane</keyword>
<keyword evidence="8" id="KW-0406">Ion transport</keyword>
<evidence type="ECO:0000259" key="10">
    <source>
        <dbReference type="PROSITE" id="PS50893"/>
    </source>
</evidence>
<dbReference type="PANTHER" id="PTHR42734:SF9">
    <property type="entry name" value="ZINC IMPORT ATP-BINDING PROTEIN ZNUC"/>
    <property type="match status" value="1"/>
</dbReference>
<evidence type="ECO:0000256" key="4">
    <source>
        <dbReference type="ARBA" id="ARBA00022833"/>
    </source>
</evidence>
<accession>A0A1W1DKM4</accession>
<gene>
    <name evidence="11" type="ORF">MNB_SUP05-12-582</name>
</gene>
<keyword evidence="1" id="KW-0813">Transport</keyword>
<dbReference type="InterPro" id="IPR027417">
    <property type="entry name" value="P-loop_NTPase"/>
</dbReference>
<dbReference type="PROSITE" id="PS50893">
    <property type="entry name" value="ABC_TRANSPORTER_2"/>
    <property type="match status" value="1"/>
</dbReference>
<organism evidence="11">
    <name type="scientific">hydrothermal vent metagenome</name>
    <dbReference type="NCBI Taxonomy" id="652676"/>
    <lineage>
        <taxon>unclassified sequences</taxon>
        <taxon>metagenomes</taxon>
        <taxon>ecological metagenomes</taxon>
    </lineage>
</organism>
<evidence type="ECO:0000256" key="7">
    <source>
        <dbReference type="ARBA" id="ARBA00022967"/>
    </source>
</evidence>
<evidence type="ECO:0000256" key="3">
    <source>
        <dbReference type="ARBA" id="ARBA00022741"/>
    </source>
</evidence>
<dbReference type="InterPro" id="IPR050153">
    <property type="entry name" value="Metal_Ion_Import_ABC"/>
</dbReference>
<evidence type="ECO:0000256" key="6">
    <source>
        <dbReference type="ARBA" id="ARBA00022906"/>
    </source>
</evidence>
<dbReference type="GO" id="GO:0005524">
    <property type="term" value="F:ATP binding"/>
    <property type="evidence" value="ECO:0007669"/>
    <property type="project" value="UniProtKB-KW"/>
</dbReference>
<reference evidence="11" key="1">
    <citation type="submission" date="2016-10" db="EMBL/GenBank/DDBJ databases">
        <authorList>
            <person name="de Groot N.N."/>
        </authorList>
    </citation>
    <scope>NUCLEOTIDE SEQUENCE</scope>
</reference>
<sequence>MTTPQTLISANNISLSHHGKSILDKVSFELKQGEFITLIGPNGAGKSSLIKVLLGLTKADSGNIERANNIKLGYTPQTFNPNPFIPISVIDFLNLNQKVNQRFLHETATLTGTESLLDSPLKSLSGGELQRVLLTRALLNKPNVLILDEPAQNLDVNGQMHLYKLIQNIHQQQGCAVLMVSHDLHRVMKESTQVLCLYHHICCIGQPESILKDSQFNDLFADQMDDLMATYEHHHNHCHDD</sequence>
<keyword evidence="4" id="KW-0862">Zinc</keyword>
<dbReference type="GO" id="GO:0016887">
    <property type="term" value="F:ATP hydrolysis activity"/>
    <property type="evidence" value="ECO:0007669"/>
    <property type="project" value="InterPro"/>
</dbReference>
<evidence type="ECO:0000256" key="8">
    <source>
        <dbReference type="ARBA" id="ARBA00023065"/>
    </source>
</evidence>
<name>A0A1W1DKM4_9ZZZZ</name>
<dbReference type="SMART" id="SM00382">
    <property type="entry name" value="AAA"/>
    <property type="match status" value="1"/>
</dbReference>
<dbReference type="GO" id="GO:0010043">
    <property type="term" value="P:response to zinc ion"/>
    <property type="evidence" value="ECO:0007669"/>
    <property type="project" value="TreeGrafter"/>
</dbReference>
<dbReference type="InterPro" id="IPR003593">
    <property type="entry name" value="AAA+_ATPase"/>
</dbReference>
<keyword evidence="9" id="KW-0472">Membrane</keyword>
<evidence type="ECO:0000256" key="9">
    <source>
        <dbReference type="ARBA" id="ARBA00023136"/>
    </source>
</evidence>
<dbReference type="AlphaFoldDB" id="A0A1W1DKM4"/>
<dbReference type="Pfam" id="PF00005">
    <property type="entry name" value="ABC_tran"/>
    <property type="match status" value="1"/>
</dbReference>
<protein>
    <submittedName>
        <fullName evidence="11">Zinc ABC transporter, ATP-binding protein ZnuC</fullName>
    </submittedName>
</protein>
<dbReference type="InterPro" id="IPR003439">
    <property type="entry name" value="ABC_transporter-like_ATP-bd"/>
</dbReference>
<evidence type="ECO:0000256" key="2">
    <source>
        <dbReference type="ARBA" id="ARBA00022475"/>
    </source>
</evidence>
<keyword evidence="7" id="KW-1278">Translocase</keyword>
<keyword evidence="6" id="KW-0864">Zinc transport</keyword>
<dbReference type="SUPFAM" id="SSF52540">
    <property type="entry name" value="P-loop containing nucleoside triphosphate hydrolases"/>
    <property type="match status" value="1"/>
</dbReference>
<proteinExistence type="predicted"/>
<dbReference type="EMBL" id="FPHT01000208">
    <property type="protein sequence ID" value="SFV81960.1"/>
    <property type="molecule type" value="Genomic_DNA"/>
</dbReference>
<dbReference type="Gene3D" id="3.40.50.300">
    <property type="entry name" value="P-loop containing nucleotide triphosphate hydrolases"/>
    <property type="match status" value="1"/>
</dbReference>
<evidence type="ECO:0000313" key="11">
    <source>
        <dbReference type="EMBL" id="SFV81960.1"/>
    </source>
</evidence>
<dbReference type="PANTHER" id="PTHR42734">
    <property type="entry name" value="METAL TRANSPORT SYSTEM ATP-BINDING PROTEIN TM_0124-RELATED"/>
    <property type="match status" value="1"/>
</dbReference>
<keyword evidence="5 11" id="KW-0067">ATP-binding</keyword>
<dbReference type="GO" id="GO:0006829">
    <property type="term" value="P:zinc ion transport"/>
    <property type="evidence" value="ECO:0007669"/>
    <property type="project" value="UniProtKB-KW"/>
</dbReference>
<evidence type="ECO:0000256" key="1">
    <source>
        <dbReference type="ARBA" id="ARBA00022448"/>
    </source>
</evidence>
<keyword evidence="3" id="KW-0547">Nucleotide-binding</keyword>
<evidence type="ECO:0000256" key="5">
    <source>
        <dbReference type="ARBA" id="ARBA00022840"/>
    </source>
</evidence>
<feature type="domain" description="ABC transporter" evidence="10">
    <location>
        <begin position="8"/>
        <end position="224"/>
    </location>
</feature>